<comment type="caution">
    <text evidence="1">The sequence shown here is derived from an EMBL/GenBank/DDBJ whole genome shotgun (WGS) entry which is preliminary data.</text>
</comment>
<proteinExistence type="predicted"/>
<name>A0A9D1LZ07_9FIRM</name>
<dbReference type="Proteomes" id="UP000824118">
    <property type="component" value="Unassembled WGS sequence"/>
</dbReference>
<reference evidence="1" key="1">
    <citation type="submission" date="2020-10" db="EMBL/GenBank/DDBJ databases">
        <authorList>
            <person name="Gilroy R."/>
        </authorList>
    </citation>
    <scope>NUCLEOTIDE SEQUENCE</scope>
    <source>
        <strain evidence="1">ChiGjej1B1-1684</strain>
    </source>
</reference>
<accession>A0A9D1LZ07</accession>
<protein>
    <submittedName>
        <fullName evidence="1">Uncharacterized protein</fullName>
    </submittedName>
</protein>
<organism evidence="1 2">
    <name type="scientific">Candidatus Limousia pullorum</name>
    <dbReference type="NCBI Taxonomy" id="2840860"/>
    <lineage>
        <taxon>Bacteria</taxon>
        <taxon>Bacillati</taxon>
        <taxon>Bacillota</taxon>
        <taxon>Clostridia</taxon>
        <taxon>Eubacteriales</taxon>
        <taxon>Oscillospiraceae</taxon>
        <taxon>Oscillospiraceae incertae sedis</taxon>
        <taxon>Candidatus Limousia</taxon>
    </lineage>
</organism>
<sequence>MKNKTKKVILFIVEGPTDADTLSPVLKKIFKPGDIHFHVVHGDITTVKKSSYDAVMKRLSSQITEEMKRYRFTKKDVVRIIHIVDTDGAFVSSENVVFKDTHHIEYGKDHIYTDNPVSIIGRNRQKSMSLRELSYAETVGGIPYSVHYFSRNIEHVMHNQQGNLTSDQKMYYADEFVKIYGNSPERFLKFIYSKDFAVSGNYRETWDFIMEDCNSLHRHSNLHLIFSFCDIK</sequence>
<reference evidence="1" key="2">
    <citation type="journal article" date="2021" name="PeerJ">
        <title>Extensive microbial diversity within the chicken gut microbiome revealed by metagenomics and culture.</title>
        <authorList>
            <person name="Gilroy R."/>
            <person name="Ravi A."/>
            <person name="Getino M."/>
            <person name="Pursley I."/>
            <person name="Horton D.L."/>
            <person name="Alikhan N.F."/>
            <person name="Baker D."/>
            <person name="Gharbi K."/>
            <person name="Hall N."/>
            <person name="Watson M."/>
            <person name="Adriaenssens E.M."/>
            <person name="Foster-Nyarko E."/>
            <person name="Jarju S."/>
            <person name="Secka A."/>
            <person name="Antonio M."/>
            <person name="Oren A."/>
            <person name="Chaudhuri R.R."/>
            <person name="La Ragione R."/>
            <person name="Hildebrand F."/>
            <person name="Pallen M.J."/>
        </authorList>
    </citation>
    <scope>NUCLEOTIDE SEQUENCE</scope>
    <source>
        <strain evidence="1">ChiGjej1B1-1684</strain>
    </source>
</reference>
<dbReference type="EMBL" id="DVNG01000090">
    <property type="protein sequence ID" value="HIU50596.1"/>
    <property type="molecule type" value="Genomic_DNA"/>
</dbReference>
<evidence type="ECO:0000313" key="2">
    <source>
        <dbReference type="Proteomes" id="UP000824118"/>
    </source>
</evidence>
<evidence type="ECO:0000313" key="1">
    <source>
        <dbReference type="EMBL" id="HIU50596.1"/>
    </source>
</evidence>
<gene>
    <name evidence="1" type="ORF">IAD22_06245</name>
</gene>
<dbReference type="AlphaFoldDB" id="A0A9D1LZ07"/>